<dbReference type="AlphaFoldDB" id="A0A0W7YZW0"/>
<evidence type="ECO:0000313" key="4">
    <source>
        <dbReference type="EMBL" id="AQZ98003.1"/>
    </source>
</evidence>
<dbReference type="GeneID" id="83039028"/>
<protein>
    <recommendedName>
        <fullName evidence="1 2">Protein ApaG</fullName>
    </recommendedName>
</protein>
<dbReference type="OrthoDB" id="9795226at2"/>
<dbReference type="Gene3D" id="2.60.40.1470">
    <property type="entry name" value="ApaG domain"/>
    <property type="match status" value="1"/>
</dbReference>
<dbReference type="RefSeq" id="WP_054064997.1">
    <property type="nucleotide sequence ID" value="NZ_CATYED010000003.1"/>
</dbReference>
<dbReference type="Proteomes" id="UP000242792">
    <property type="component" value="Chromosome"/>
</dbReference>
<gene>
    <name evidence="2" type="primary">apaG</name>
    <name evidence="5" type="ORF">AS359_02785</name>
    <name evidence="4" type="ORF">B5M06_06795</name>
</gene>
<dbReference type="InterPro" id="IPR023065">
    <property type="entry name" value="Uncharacterised_ApaG"/>
</dbReference>
<dbReference type="NCBIfam" id="NF003967">
    <property type="entry name" value="PRK05461.1"/>
    <property type="match status" value="1"/>
</dbReference>
<dbReference type="InterPro" id="IPR007474">
    <property type="entry name" value="ApaG_domain"/>
</dbReference>
<dbReference type="EMBL" id="CP020121">
    <property type="protein sequence ID" value="AQZ98003.1"/>
    <property type="molecule type" value="Genomic_DNA"/>
</dbReference>
<dbReference type="PANTHER" id="PTHR14289:SF16">
    <property type="entry name" value="POLYMERASE DELTA-INTERACTING PROTEIN 2"/>
    <property type="match status" value="1"/>
</dbReference>
<dbReference type="GO" id="GO:0070987">
    <property type="term" value="P:error-free translesion synthesis"/>
    <property type="evidence" value="ECO:0007669"/>
    <property type="project" value="TreeGrafter"/>
</dbReference>
<dbReference type="Pfam" id="PF04379">
    <property type="entry name" value="DUF525"/>
    <property type="match status" value="1"/>
</dbReference>
<evidence type="ECO:0000259" key="3">
    <source>
        <dbReference type="PROSITE" id="PS51087"/>
    </source>
</evidence>
<dbReference type="PROSITE" id="PS51087">
    <property type="entry name" value="APAG"/>
    <property type="match status" value="1"/>
</dbReference>
<dbReference type="SUPFAM" id="SSF110069">
    <property type="entry name" value="ApaG-like"/>
    <property type="match status" value="1"/>
</dbReference>
<accession>A0A1V0BDH4</accession>
<accession>A0A1V3TMI5</accession>
<reference evidence="5 6" key="1">
    <citation type="submission" date="2015-12" db="EMBL/GenBank/DDBJ databases">
        <title>Complete genome sequence of a multi-drug resistant strain Acidovorax sp. 12322-1.</title>
        <authorList>
            <person name="Ming D."/>
            <person name="Wang M."/>
            <person name="Hu S."/>
            <person name="Zhou Y."/>
            <person name="Jiang T."/>
        </authorList>
    </citation>
    <scope>NUCLEOTIDE SEQUENCE [LARGE SCALE GENOMIC DNA]</scope>
    <source>
        <strain evidence="5 6">12322-1</strain>
    </source>
</reference>
<evidence type="ECO:0000313" key="5">
    <source>
        <dbReference type="EMBL" id="KUF40468.1"/>
    </source>
</evidence>
<dbReference type="PANTHER" id="PTHR14289">
    <property type="entry name" value="F-BOX ONLY PROTEIN 3"/>
    <property type="match status" value="1"/>
</dbReference>
<evidence type="ECO:0000256" key="2">
    <source>
        <dbReference type="HAMAP-Rule" id="MF_00791"/>
    </source>
</evidence>
<keyword evidence="6" id="KW-1185">Reference proteome</keyword>
<dbReference type="STRING" id="225992.B5M06_06795"/>
<evidence type="ECO:0000313" key="7">
    <source>
        <dbReference type="Proteomes" id="UP000242792"/>
    </source>
</evidence>
<evidence type="ECO:0000313" key="6">
    <source>
        <dbReference type="Proteomes" id="UP000053300"/>
    </source>
</evidence>
<feature type="domain" description="ApaG" evidence="3">
    <location>
        <begin position="1"/>
        <end position="124"/>
    </location>
</feature>
<dbReference type="HAMAP" id="MF_00791">
    <property type="entry name" value="ApaG"/>
    <property type="match status" value="1"/>
</dbReference>
<reference evidence="4 7" key="2">
    <citation type="submission" date="2017-03" db="EMBL/GenBank/DDBJ databases">
        <title>Rapid Whole Genome Sequencing of Comamonas kerstersii Causing Continuous ambulatory Peritoneal Dialysis-Associated Peritonitis.</title>
        <authorList>
            <person name="Zheng B."/>
        </authorList>
    </citation>
    <scope>NUCLEOTIDE SEQUENCE [LARGE SCALE GENOMIC DNA]</scope>
    <source>
        <strain evidence="4 7">8943</strain>
    </source>
</reference>
<proteinExistence type="inferred from homology"/>
<dbReference type="KEGG" id="cke:B5M06_06795"/>
<name>A0A0W7YZW0_9BURK</name>
<evidence type="ECO:0000256" key="1">
    <source>
        <dbReference type="ARBA" id="ARBA00017693"/>
    </source>
</evidence>
<dbReference type="Proteomes" id="UP000053300">
    <property type="component" value="Unassembled WGS sequence"/>
</dbReference>
<sequence length="138" mass="15269">MPKYEFQVEAQAQYEAEQSAPQQGLFRFSYTITVTNTGDAAAQLIARHWYITDASETQQEVHGLGVVGRQPLLQPGESFTYSSGCELRTSSGSMHGHYLCVSETGETFEAPIAPFVLDASLTEMHLHRMTSPSSRTLH</sequence>
<organism evidence="5 6">
    <name type="scientific">Comamonas kerstersii</name>
    <dbReference type="NCBI Taxonomy" id="225992"/>
    <lineage>
        <taxon>Bacteria</taxon>
        <taxon>Pseudomonadati</taxon>
        <taxon>Pseudomonadota</taxon>
        <taxon>Betaproteobacteria</taxon>
        <taxon>Burkholderiales</taxon>
        <taxon>Comamonadaceae</taxon>
        <taxon>Comamonas</taxon>
    </lineage>
</organism>
<accession>A0A0W7YZW0</accession>
<dbReference type="InterPro" id="IPR036767">
    <property type="entry name" value="ApaG_sf"/>
</dbReference>
<dbReference type="EMBL" id="LPXH01000027">
    <property type="protein sequence ID" value="KUF40468.1"/>
    <property type="molecule type" value="Genomic_DNA"/>
</dbReference>